<dbReference type="PANTHER" id="PTHR40033:SF1">
    <property type="entry name" value="CITRATE-SODIUM SYMPORTER"/>
    <property type="match status" value="1"/>
</dbReference>
<sequence>MESTAAGQGPASAAPPISLKQRWWAVFDTPIGLGGTGDVAILTAADRMSLMPFAQIATRIGGAVTVIVEEDGYRMTAD</sequence>
<accession>A0A5E4T618</accession>
<dbReference type="Proteomes" id="UP000400981">
    <property type="component" value="Unassembled WGS sequence"/>
</dbReference>
<dbReference type="EMBL" id="CABPSH010000002">
    <property type="protein sequence ID" value="VVD81914.1"/>
    <property type="molecule type" value="Genomic_DNA"/>
</dbReference>
<dbReference type="InterPro" id="IPR004679">
    <property type="entry name" value="2-OHcarboxylate_transport"/>
</dbReference>
<dbReference type="GO" id="GO:0008514">
    <property type="term" value="F:organic anion transmembrane transporter activity"/>
    <property type="evidence" value="ECO:0007669"/>
    <property type="project" value="InterPro"/>
</dbReference>
<dbReference type="GO" id="GO:0016020">
    <property type="term" value="C:membrane"/>
    <property type="evidence" value="ECO:0007669"/>
    <property type="project" value="InterPro"/>
</dbReference>
<gene>
    <name evidence="1" type="primary">cimH</name>
    <name evidence="1" type="ORF">PEP31012_01142</name>
</gene>
<evidence type="ECO:0000313" key="1">
    <source>
        <dbReference type="EMBL" id="VVD81914.1"/>
    </source>
</evidence>
<reference evidence="1 2" key="1">
    <citation type="submission" date="2019-08" db="EMBL/GenBank/DDBJ databases">
        <authorList>
            <person name="Peeters C."/>
        </authorList>
    </citation>
    <scope>NUCLEOTIDE SEQUENCE [LARGE SCALE GENOMIC DNA]</scope>
    <source>
        <strain evidence="1 2">LMG 31012</strain>
    </source>
</reference>
<dbReference type="PANTHER" id="PTHR40033">
    <property type="entry name" value="NA(+)-MALATE SYMPORTER"/>
    <property type="match status" value="1"/>
</dbReference>
<dbReference type="Pfam" id="PF03390">
    <property type="entry name" value="2HCT"/>
    <property type="match status" value="1"/>
</dbReference>
<protein>
    <submittedName>
        <fullName evidence="1">Citrate/malate transporter</fullName>
    </submittedName>
</protein>
<dbReference type="AlphaFoldDB" id="A0A5E4T618"/>
<name>A0A5E4T618_9BURK</name>
<organism evidence="1 2">
    <name type="scientific">Pandoraea eparura</name>
    <dbReference type="NCBI Taxonomy" id="2508291"/>
    <lineage>
        <taxon>Bacteria</taxon>
        <taxon>Pseudomonadati</taxon>
        <taxon>Pseudomonadota</taxon>
        <taxon>Betaproteobacteria</taxon>
        <taxon>Burkholderiales</taxon>
        <taxon>Burkholderiaceae</taxon>
        <taxon>Pandoraea</taxon>
    </lineage>
</organism>
<keyword evidence="2" id="KW-1185">Reference proteome</keyword>
<proteinExistence type="predicted"/>
<evidence type="ECO:0000313" key="2">
    <source>
        <dbReference type="Proteomes" id="UP000400981"/>
    </source>
</evidence>